<reference evidence="1 2" key="1">
    <citation type="submission" date="2018-09" db="EMBL/GenBank/DDBJ databases">
        <title>A high-quality reference genome of wild soybean provides a powerful tool to mine soybean genomes.</title>
        <authorList>
            <person name="Xie M."/>
            <person name="Chung C.Y.L."/>
            <person name="Li M.-W."/>
            <person name="Wong F.-L."/>
            <person name="Chan T.-F."/>
            <person name="Lam H.-M."/>
        </authorList>
    </citation>
    <scope>NUCLEOTIDE SEQUENCE [LARGE SCALE GENOMIC DNA]</scope>
    <source>
        <strain evidence="2">cv. W05</strain>
        <tissue evidence="1">Hypocotyl of etiolated seedlings</tissue>
    </source>
</reference>
<dbReference type="PANTHER" id="PTHR47280:SF1">
    <property type="entry name" value="PHEOPHYTINASE, CHLOROPLASTIC"/>
    <property type="match status" value="1"/>
</dbReference>
<dbReference type="GO" id="GO:0009507">
    <property type="term" value="C:chloroplast"/>
    <property type="evidence" value="ECO:0007669"/>
    <property type="project" value="TreeGrafter"/>
</dbReference>
<dbReference type="GO" id="GO:0080124">
    <property type="term" value="F:pheophytinase activity"/>
    <property type="evidence" value="ECO:0007669"/>
    <property type="project" value="InterPro"/>
</dbReference>
<gene>
    <name evidence="1" type="ORF">D0Y65_026978</name>
</gene>
<protein>
    <submittedName>
        <fullName evidence="1">Pheophytinase, chloroplastic</fullName>
    </submittedName>
</protein>
<dbReference type="PANTHER" id="PTHR47280">
    <property type="entry name" value="PHEOPHYTINASE, CHLOROPLASTIC"/>
    <property type="match status" value="1"/>
</dbReference>
<dbReference type="Proteomes" id="UP000289340">
    <property type="component" value="Chromosome 10"/>
</dbReference>
<dbReference type="EMBL" id="QZWG01000010">
    <property type="protein sequence ID" value="RZB87075.1"/>
    <property type="molecule type" value="Genomic_DNA"/>
</dbReference>
<organism evidence="1 2">
    <name type="scientific">Glycine soja</name>
    <name type="common">Wild soybean</name>
    <dbReference type="NCBI Taxonomy" id="3848"/>
    <lineage>
        <taxon>Eukaryota</taxon>
        <taxon>Viridiplantae</taxon>
        <taxon>Streptophyta</taxon>
        <taxon>Embryophyta</taxon>
        <taxon>Tracheophyta</taxon>
        <taxon>Spermatophyta</taxon>
        <taxon>Magnoliopsida</taxon>
        <taxon>eudicotyledons</taxon>
        <taxon>Gunneridae</taxon>
        <taxon>Pentapetalae</taxon>
        <taxon>rosids</taxon>
        <taxon>fabids</taxon>
        <taxon>Fabales</taxon>
        <taxon>Fabaceae</taxon>
        <taxon>Papilionoideae</taxon>
        <taxon>50 kb inversion clade</taxon>
        <taxon>NPAAA clade</taxon>
        <taxon>indigoferoid/millettioid clade</taxon>
        <taxon>Phaseoleae</taxon>
        <taxon>Glycine</taxon>
        <taxon>Glycine subgen. Soja</taxon>
    </lineage>
</organism>
<keyword evidence="2" id="KW-1185">Reference proteome</keyword>
<evidence type="ECO:0000313" key="2">
    <source>
        <dbReference type="Proteomes" id="UP000289340"/>
    </source>
</evidence>
<dbReference type="InterPro" id="IPR044211">
    <property type="entry name" value="PPH_chloroplastic"/>
</dbReference>
<sequence length="110" mass="12114">MASRRRRALSLSRAMVETSLYKSMWSGNGEPSCALEVPSWSTNTTWWVAQRPGTAACEWQSASPSNPIAEVLSQVYADHSTNVDNVFSRIVETTRHPAAAVSFASIMFAF</sequence>
<comment type="caution">
    <text evidence="1">The sequence shown here is derived from an EMBL/GenBank/DDBJ whole genome shotgun (WGS) entry which is preliminary data.</text>
</comment>
<evidence type="ECO:0000313" key="1">
    <source>
        <dbReference type="EMBL" id="RZB87075.1"/>
    </source>
</evidence>
<dbReference type="GO" id="GO:0015996">
    <property type="term" value="P:chlorophyll catabolic process"/>
    <property type="evidence" value="ECO:0007669"/>
    <property type="project" value="InterPro"/>
</dbReference>
<dbReference type="AlphaFoldDB" id="A0A445IM05"/>
<name>A0A445IM05_GLYSO</name>
<proteinExistence type="predicted"/>
<accession>A0A445IM05</accession>